<accession>A0A419UZR6</accession>
<dbReference type="Proteomes" id="UP000285120">
    <property type="component" value="Unassembled WGS sequence"/>
</dbReference>
<keyword evidence="4" id="KW-0812">Transmembrane</keyword>
<evidence type="ECO:0000256" key="1">
    <source>
        <dbReference type="ARBA" id="ARBA00004162"/>
    </source>
</evidence>
<comment type="subcellular location">
    <subcellularLocation>
        <location evidence="1">Cell membrane</location>
        <topology evidence="1">Single-pass membrane protein</topology>
    </subcellularLocation>
</comment>
<evidence type="ECO:0000313" key="9">
    <source>
        <dbReference type="EMBL" id="RKD71183.1"/>
    </source>
</evidence>
<dbReference type="CDD" id="cd07185">
    <property type="entry name" value="OmpA_C-like"/>
    <property type="match status" value="1"/>
</dbReference>
<evidence type="ECO:0000313" key="10">
    <source>
        <dbReference type="Proteomes" id="UP000285120"/>
    </source>
</evidence>
<dbReference type="AlphaFoldDB" id="A0A419UZR6"/>
<dbReference type="PANTHER" id="PTHR30329:SF21">
    <property type="entry name" value="LIPOPROTEIN YIAD-RELATED"/>
    <property type="match status" value="1"/>
</dbReference>
<dbReference type="OrthoDB" id="9815217at2"/>
<keyword evidence="3" id="KW-1003">Cell membrane</keyword>
<evidence type="ECO:0000259" key="8">
    <source>
        <dbReference type="PROSITE" id="PS51123"/>
    </source>
</evidence>
<dbReference type="Gene3D" id="3.30.1330.60">
    <property type="entry name" value="OmpA-like domain"/>
    <property type="match status" value="1"/>
</dbReference>
<organism evidence="9 10">
    <name type="scientific">Sinobaca qinghaiensis</name>
    <dbReference type="NCBI Taxonomy" id="342944"/>
    <lineage>
        <taxon>Bacteria</taxon>
        <taxon>Bacillati</taxon>
        <taxon>Bacillota</taxon>
        <taxon>Bacilli</taxon>
        <taxon>Bacillales</taxon>
        <taxon>Sporolactobacillaceae</taxon>
        <taxon>Sinobaca</taxon>
    </lineage>
</organism>
<evidence type="ECO:0000256" key="5">
    <source>
        <dbReference type="ARBA" id="ARBA00022989"/>
    </source>
</evidence>
<evidence type="ECO:0000256" key="7">
    <source>
        <dbReference type="PROSITE-ProRule" id="PRU00473"/>
    </source>
</evidence>
<gene>
    <name evidence="9" type="ORF">ATL39_2578</name>
</gene>
<dbReference type="InterPro" id="IPR006665">
    <property type="entry name" value="OmpA-like"/>
</dbReference>
<dbReference type="RefSeq" id="WP_120193736.1">
    <property type="nucleotide sequence ID" value="NZ_RAPK01000010.1"/>
</dbReference>
<feature type="domain" description="OmpA-like" evidence="8">
    <location>
        <begin position="135"/>
        <end position="257"/>
    </location>
</feature>
<proteinExistence type="inferred from homology"/>
<protein>
    <submittedName>
        <fullName evidence="9">Chemotaxis protein MotB</fullName>
    </submittedName>
</protein>
<sequence>MSKRRKKNHDEEHMGEDWLLPYADILTLLLALFIVLFASSSVDAKKFEQISNSFNSAFDGGTGIMDQPEMVPEMEELAGEESIELSETAESSTTDEEEEAAALADQEELQGIKEKIDQFIQDRGLEEELNTSISDDGLMLSIEDNILFDSGEDEVREEAEALSDDISELLVLSPPRNIVISGHTDNVPISNADFETNWDLSVLRAVHFMQLLLNNPDLDPAIFSAKGYGEHKPAASNDTAEGRAQNRRVEILVLPLTEDAAP</sequence>
<evidence type="ECO:0000256" key="3">
    <source>
        <dbReference type="ARBA" id="ARBA00022475"/>
    </source>
</evidence>
<keyword evidence="5" id="KW-1133">Transmembrane helix</keyword>
<evidence type="ECO:0000256" key="6">
    <source>
        <dbReference type="ARBA" id="ARBA00023136"/>
    </source>
</evidence>
<keyword evidence="10" id="KW-1185">Reference proteome</keyword>
<dbReference type="InterPro" id="IPR050330">
    <property type="entry name" value="Bact_OuterMem_StrucFunc"/>
</dbReference>
<evidence type="ECO:0000256" key="2">
    <source>
        <dbReference type="ARBA" id="ARBA00008914"/>
    </source>
</evidence>
<evidence type="ECO:0000256" key="4">
    <source>
        <dbReference type="ARBA" id="ARBA00022692"/>
    </source>
</evidence>
<name>A0A419UZR6_9BACL</name>
<dbReference type="GO" id="GO:0005886">
    <property type="term" value="C:plasma membrane"/>
    <property type="evidence" value="ECO:0007669"/>
    <property type="project" value="UniProtKB-SubCell"/>
</dbReference>
<dbReference type="PROSITE" id="PS51123">
    <property type="entry name" value="OMPA_2"/>
    <property type="match status" value="1"/>
</dbReference>
<reference evidence="9 10" key="1">
    <citation type="submission" date="2018-09" db="EMBL/GenBank/DDBJ databases">
        <title>Genomic Encyclopedia of Archaeal and Bacterial Type Strains, Phase II (KMG-II): from individual species to whole genera.</title>
        <authorList>
            <person name="Goeker M."/>
        </authorList>
    </citation>
    <scope>NUCLEOTIDE SEQUENCE [LARGE SCALE GENOMIC DNA]</scope>
    <source>
        <strain evidence="9 10">DSM 17008</strain>
    </source>
</reference>
<dbReference type="Pfam" id="PF00691">
    <property type="entry name" value="OmpA"/>
    <property type="match status" value="1"/>
</dbReference>
<dbReference type="EMBL" id="RAPK01000010">
    <property type="protein sequence ID" value="RKD71183.1"/>
    <property type="molecule type" value="Genomic_DNA"/>
</dbReference>
<dbReference type="InterPro" id="IPR036737">
    <property type="entry name" value="OmpA-like_sf"/>
</dbReference>
<dbReference type="PANTHER" id="PTHR30329">
    <property type="entry name" value="STATOR ELEMENT OF FLAGELLAR MOTOR COMPLEX"/>
    <property type="match status" value="1"/>
</dbReference>
<comment type="caution">
    <text evidence="9">The sequence shown here is derived from an EMBL/GenBank/DDBJ whole genome shotgun (WGS) entry which is preliminary data.</text>
</comment>
<dbReference type="Pfam" id="PF13677">
    <property type="entry name" value="MotB_plug"/>
    <property type="match status" value="1"/>
</dbReference>
<dbReference type="NCBIfam" id="NF005831">
    <property type="entry name" value="PRK07734.1"/>
    <property type="match status" value="1"/>
</dbReference>
<dbReference type="InterPro" id="IPR025713">
    <property type="entry name" value="MotB-like_N_dom"/>
</dbReference>
<keyword evidence="6 7" id="KW-0472">Membrane</keyword>
<comment type="similarity">
    <text evidence="2">Belongs to the MotB family.</text>
</comment>
<dbReference type="SUPFAM" id="SSF103088">
    <property type="entry name" value="OmpA-like"/>
    <property type="match status" value="1"/>
</dbReference>